<keyword evidence="3 6" id="KW-0808">Transferase</keyword>
<name>A0ABN6X7T5_9CELL</name>
<dbReference type="PANTHER" id="PTHR10629">
    <property type="entry name" value="CYTOSINE-SPECIFIC METHYLTRANSFERASE"/>
    <property type="match status" value="1"/>
</dbReference>
<keyword evidence="8" id="KW-1185">Reference proteome</keyword>
<dbReference type="EMBL" id="AP027729">
    <property type="protein sequence ID" value="BDZ40792.1"/>
    <property type="molecule type" value="Genomic_DNA"/>
</dbReference>
<keyword evidence="2 6" id="KW-0489">Methyltransferase</keyword>
<dbReference type="InterPro" id="IPR001525">
    <property type="entry name" value="C5_MeTfrase"/>
</dbReference>
<evidence type="ECO:0000256" key="2">
    <source>
        <dbReference type="ARBA" id="ARBA00022603"/>
    </source>
</evidence>
<dbReference type="EC" id="2.1.1.37" evidence="1"/>
<sequence length="517" mass="56627">MSANLTMTDLFCGAGGSSTGAVAVPGVEVRLAANHWARAIETHNTNHPDTDHLQADISNTDPRYVPSTDLLWASPECTNHSRAKGRKLAGAQPDLFGDTLPEEAAERSRATMWDVVRFAETHHYRAVLVENVVEVVDWSSPWGVRGGLFQSWLAAMHAMGYRHRIVSMNSMHAQAHGAPAPQSRDRVYIAFWREGERAPDFERMQRPRAYCATCDTVVDAMQWWKKGDGQARPGRYRSQYLYRCPNVACRNAVVEPAWLPASSIIDWTNPGTRIGDRVKPLAEKTMRRIQVGIERYWSPVHVEHGGNQYDAADPKHPGFGDPGSYYRAWPASEPLRTMHTRESKATAWHPLAVPVEGREGKVAGSTAAAMRAQTTRNETGLAFPPFLAELRGGGSTARRASDPLATVTASGNHHALIHRHNGGGAEMTTPAGEPIRTVTTTGHQSVLTGQTVDIKDVRFRMLEPDEIKQAMAFPATYTMTGNRREQVKLSGNAVTPPAARDLIATVVGAITGEAVPA</sequence>
<evidence type="ECO:0000256" key="5">
    <source>
        <dbReference type="ARBA" id="ARBA00022747"/>
    </source>
</evidence>
<dbReference type="SUPFAM" id="SSF53335">
    <property type="entry name" value="S-adenosyl-L-methionine-dependent methyltransferases"/>
    <property type="match status" value="1"/>
</dbReference>
<dbReference type="GO" id="GO:0008168">
    <property type="term" value="F:methyltransferase activity"/>
    <property type="evidence" value="ECO:0007669"/>
    <property type="project" value="UniProtKB-KW"/>
</dbReference>
<evidence type="ECO:0000256" key="6">
    <source>
        <dbReference type="PROSITE-ProRule" id="PRU01016"/>
    </source>
</evidence>
<evidence type="ECO:0000256" key="4">
    <source>
        <dbReference type="ARBA" id="ARBA00022691"/>
    </source>
</evidence>
<organism evidence="7 8">
    <name type="scientific">Paraoerskovia sediminicola</name>
    <dbReference type="NCBI Taxonomy" id="1138587"/>
    <lineage>
        <taxon>Bacteria</taxon>
        <taxon>Bacillati</taxon>
        <taxon>Actinomycetota</taxon>
        <taxon>Actinomycetes</taxon>
        <taxon>Micrococcales</taxon>
        <taxon>Cellulomonadaceae</taxon>
        <taxon>Paraoerskovia</taxon>
    </lineage>
</organism>
<keyword evidence="4 6" id="KW-0949">S-adenosyl-L-methionine</keyword>
<dbReference type="GO" id="GO:0032259">
    <property type="term" value="P:methylation"/>
    <property type="evidence" value="ECO:0007669"/>
    <property type="project" value="UniProtKB-KW"/>
</dbReference>
<reference evidence="8" key="1">
    <citation type="journal article" date="2019" name="Int. J. Syst. Evol. Microbiol.">
        <title>The Global Catalogue of Microorganisms (GCM) 10K type strain sequencing project: providing services to taxonomists for standard genome sequencing and annotation.</title>
        <authorList>
            <consortium name="The Broad Institute Genomics Platform"/>
            <consortium name="The Broad Institute Genome Sequencing Center for Infectious Disease"/>
            <person name="Wu L."/>
            <person name="Ma J."/>
        </authorList>
    </citation>
    <scope>NUCLEOTIDE SEQUENCE [LARGE SCALE GENOMIC DNA]</scope>
    <source>
        <strain evidence="8">NBRC 108565</strain>
    </source>
</reference>
<evidence type="ECO:0000313" key="7">
    <source>
        <dbReference type="EMBL" id="BDZ40792.1"/>
    </source>
</evidence>
<dbReference type="PROSITE" id="PS51679">
    <property type="entry name" value="SAM_MT_C5"/>
    <property type="match status" value="1"/>
</dbReference>
<dbReference type="InterPro" id="IPR050390">
    <property type="entry name" value="C5-Methyltransferase"/>
</dbReference>
<keyword evidence="5" id="KW-0680">Restriction system</keyword>
<protein>
    <recommendedName>
        <fullName evidence="1">DNA (cytosine-5-)-methyltransferase</fullName>
        <ecNumber evidence="1">2.1.1.37</ecNumber>
    </recommendedName>
</protein>
<dbReference type="Proteomes" id="UP001321475">
    <property type="component" value="Chromosome"/>
</dbReference>
<proteinExistence type="inferred from homology"/>
<comment type="similarity">
    <text evidence="6">Belongs to the class I-like SAM-binding methyltransferase superfamily. C5-methyltransferase family.</text>
</comment>
<dbReference type="Pfam" id="PF00145">
    <property type="entry name" value="DNA_methylase"/>
    <property type="match status" value="2"/>
</dbReference>
<accession>A0ABN6X7T5</accession>
<feature type="active site" evidence="6">
    <location>
        <position position="77"/>
    </location>
</feature>
<evidence type="ECO:0000256" key="3">
    <source>
        <dbReference type="ARBA" id="ARBA00022679"/>
    </source>
</evidence>
<dbReference type="InterPro" id="IPR029063">
    <property type="entry name" value="SAM-dependent_MTases_sf"/>
</dbReference>
<gene>
    <name evidence="7" type="primary">dcm</name>
    <name evidence="7" type="ORF">GCM10025865_00910</name>
</gene>
<evidence type="ECO:0000313" key="8">
    <source>
        <dbReference type="Proteomes" id="UP001321475"/>
    </source>
</evidence>
<dbReference type="Gene3D" id="3.90.120.10">
    <property type="entry name" value="DNA Methylase, subunit A, domain 2"/>
    <property type="match status" value="1"/>
</dbReference>
<dbReference type="Gene3D" id="3.40.50.150">
    <property type="entry name" value="Vaccinia Virus protein VP39"/>
    <property type="match status" value="1"/>
</dbReference>
<dbReference type="RefSeq" id="WP_286218123.1">
    <property type="nucleotide sequence ID" value="NZ_AP027729.1"/>
</dbReference>
<dbReference type="PANTHER" id="PTHR10629:SF52">
    <property type="entry name" value="DNA (CYTOSINE-5)-METHYLTRANSFERASE 1"/>
    <property type="match status" value="1"/>
</dbReference>
<evidence type="ECO:0000256" key="1">
    <source>
        <dbReference type="ARBA" id="ARBA00011975"/>
    </source>
</evidence>